<name>A7HRW9_PARL1</name>
<reference evidence="1 2" key="1">
    <citation type="journal article" date="2011" name="Stand. Genomic Sci.">
        <title>Complete genome sequence of Parvibaculum lavamentivorans type strain (DS-1(T)).</title>
        <authorList>
            <person name="Schleheck D."/>
            <person name="Weiss M."/>
            <person name="Pitluck S."/>
            <person name="Bruce D."/>
            <person name="Land M.L."/>
            <person name="Han S."/>
            <person name="Saunders E."/>
            <person name="Tapia R."/>
            <person name="Detter C."/>
            <person name="Brettin T."/>
            <person name="Han J."/>
            <person name="Woyke T."/>
            <person name="Goodwin L."/>
            <person name="Pennacchio L."/>
            <person name="Nolan M."/>
            <person name="Cook A.M."/>
            <person name="Kjelleberg S."/>
            <person name="Thomas T."/>
        </authorList>
    </citation>
    <scope>NUCLEOTIDE SEQUENCE [LARGE SCALE GENOMIC DNA]</scope>
    <source>
        <strain evidence="2">DS-1 / DSM 13023 / NCIMB 13966</strain>
    </source>
</reference>
<gene>
    <name evidence="1" type="ordered locus">Plav_1030</name>
</gene>
<organism evidence="1 2">
    <name type="scientific">Parvibaculum lavamentivorans (strain DS-1 / DSM 13023 / NCIMB 13966)</name>
    <dbReference type="NCBI Taxonomy" id="402881"/>
    <lineage>
        <taxon>Bacteria</taxon>
        <taxon>Pseudomonadati</taxon>
        <taxon>Pseudomonadota</taxon>
        <taxon>Alphaproteobacteria</taxon>
        <taxon>Hyphomicrobiales</taxon>
        <taxon>Parvibaculaceae</taxon>
        <taxon>Parvibaculum</taxon>
    </lineage>
</organism>
<protein>
    <submittedName>
        <fullName evidence="1">Uncharacterized protein</fullName>
    </submittedName>
</protein>
<accession>A7HRW9</accession>
<sequence>MRREIIAPSIPDIHGEASPAFRAIWHWHWDGFSELGAEVEIQLRVPFMGGIQAQENAFDPPVRTGILVEDPEVLSFQWIFRPPVGPGTSA</sequence>
<dbReference type="EMBL" id="CP000774">
    <property type="protein sequence ID" value="ABS62652.1"/>
    <property type="molecule type" value="Genomic_DNA"/>
</dbReference>
<proteinExistence type="predicted"/>
<dbReference type="Proteomes" id="UP000006377">
    <property type="component" value="Chromosome"/>
</dbReference>
<dbReference type="KEGG" id="pla:Plav_1030"/>
<evidence type="ECO:0000313" key="2">
    <source>
        <dbReference type="Proteomes" id="UP000006377"/>
    </source>
</evidence>
<dbReference type="HOGENOM" id="CLU_2438128_0_0_5"/>
<dbReference type="AlphaFoldDB" id="A7HRW9"/>
<evidence type="ECO:0000313" key="1">
    <source>
        <dbReference type="EMBL" id="ABS62652.1"/>
    </source>
</evidence>
<dbReference type="STRING" id="402881.Plav_1030"/>
<keyword evidence="2" id="KW-1185">Reference proteome</keyword>